<dbReference type="GO" id="GO:0042586">
    <property type="term" value="F:peptide deformylase activity"/>
    <property type="evidence" value="ECO:0007669"/>
    <property type="project" value="UniProtKB-EC"/>
</dbReference>
<evidence type="ECO:0000313" key="8">
    <source>
        <dbReference type="EMBL" id="CAI0474407.1"/>
    </source>
</evidence>
<dbReference type="GO" id="GO:0046872">
    <property type="term" value="F:metal ion binding"/>
    <property type="evidence" value="ECO:0007669"/>
    <property type="project" value="UniProtKB-KW"/>
</dbReference>
<keyword evidence="7" id="KW-0150">Chloroplast</keyword>
<keyword evidence="3 7" id="KW-0479">Metal-binding</keyword>
<keyword evidence="5 7" id="KW-0648">Protein biosynthesis</keyword>
<comment type="caution">
    <text evidence="8">The sequence shown here is derived from an EMBL/GenBank/DDBJ whole genome shotgun (WGS) entry which is preliminary data.</text>
</comment>
<comment type="catalytic activity">
    <reaction evidence="7">
        <text>N-terminal N-formyl-L-methionyl-[peptide] + H2O = N-terminal L-methionyl-[peptide] + formate</text>
        <dbReference type="Rhea" id="RHEA:24420"/>
        <dbReference type="Rhea" id="RHEA-COMP:10639"/>
        <dbReference type="Rhea" id="RHEA-COMP:10640"/>
        <dbReference type="ChEBI" id="CHEBI:15377"/>
        <dbReference type="ChEBI" id="CHEBI:15740"/>
        <dbReference type="ChEBI" id="CHEBI:49298"/>
        <dbReference type="ChEBI" id="CHEBI:64731"/>
        <dbReference type="EC" id="3.5.1.88"/>
    </reaction>
</comment>
<dbReference type="Gene3D" id="3.90.45.10">
    <property type="entry name" value="Peptide deformylase"/>
    <property type="match status" value="2"/>
</dbReference>
<evidence type="ECO:0000256" key="1">
    <source>
        <dbReference type="ARBA" id="ARBA00010759"/>
    </source>
</evidence>
<proteinExistence type="inferred from homology"/>
<dbReference type="GO" id="GO:0005739">
    <property type="term" value="C:mitochondrion"/>
    <property type="evidence" value="ECO:0007669"/>
    <property type="project" value="TreeGrafter"/>
</dbReference>
<dbReference type="Pfam" id="PF01327">
    <property type="entry name" value="Pep_deformylase"/>
    <property type="match status" value="1"/>
</dbReference>
<evidence type="ECO:0000256" key="6">
    <source>
        <dbReference type="ARBA" id="ARBA00037114"/>
    </source>
</evidence>
<dbReference type="InterPro" id="IPR023635">
    <property type="entry name" value="Peptide_deformylase"/>
</dbReference>
<keyword evidence="7" id="KW-0934">Plastid</keyword>
<dbReference type="PANTHER" id="PTHR10458">
    <property type="entry name" value="PEPTIDE DEFORMYLASE"/>
    <property type="match status" value="1"/>
</dbReference>
<dbReference type="AlphaFoldDB" id="A0AAV0PVI5"/>
<evidence type="ECO:0000313" key="9">
    <source>
        <dbReference type="Proteomes" id="UP001154282"/>
    </source>
</evidence>
<dbReference type="EMBL" id="CAMGYJ010000009">
    <property type="protein sequence ID" value="CAI0474407.1"/>
    <property type="molecule type" value="Genomic_DNA"/>
</dbReference>
<evidence type="ECO:0000256" key="7">
    <source>
        <dbReference type="RuleBase" id="RU362111"/>
    </source>
</evidence>
<comment type="function">
    <text evidence="6 7">Removes the formyl group from the N-terminal Met of newly synthesized proteins.</text>
</comment>
<reference evidence="8" key="1">
    <citation type="submission" date="2022-08" db="EMBL/GenBank/DDBJ databases">
        <authorList>
            <person name="Gutierrez-Valencia J."/>
        </authorList>
    </citation>
    <scope>NUCLEOTIDE SEQUENCE</scope>
</reference>
<evidence type="ECO:0000256" key="3">
    <source>
        <dbReference type="ARBA" id="ARBA00022723"/>
    </source>
</evidence>
<keyword evidence="7" id="KW-0809">Transit peptide</keyword>
<keyword evidence="9" id="KW-1185">Reference proteome</keyword>
<dbReference type="EC" id="3.5.1.88" evidence="2 7"/>
<dbReference type="GO" id="GO:0006412">
    <property type="term" value="P:translation"/>
    <property type="evidence" value="ECO:0007669"/>
    <property type="project" value="UniProtKB-KW"/>
</dbReference>
<evidence type="ECO:0000256" key="4">
    <source>
        <dbReference type="ARBA" id="ARBA00022801"/>
    </source>
</evidence>
<keyword evidence="4 7" id="KW-0378">Hydrolase</keyword>
<accession>A0AAV0PVI5</accession>
<dbReference type="GO" id="GO:0009507">
    <property type="term" value="C:chloroplast"/>
    <property type="evidence" value="ECO:0007669"/>
    <property type="project" value="UniProtKB-SubCell"/>
</dbReference>
<dbReference type="SUPFAM" id="SSF56420">
    <property type="entry name" value="Peptide deformylase"/>
    <property type="match status" value="1"/>
</dbReference>
<name>A0AAV0PVI5_9ROSI</name>
<dbReference type="InterPro" id="IPR036821">
    <property type="entry name" value="Peptide_deformylase_sf"/>
</dbReference>
<evidence type="ECO:0000256" key="2">
    <source>
        <dbReference type="ARBA" id="ARBA00012175"/>
    </source>
</evidence>
<dbReference type="PANTHER" id="PTHR10458:SF2">
    <property type="entry name" value="PEPTIDE DEFORMYLASE, MITOCHONDRIAL"/>
    <property type="match status" value="1"/>
</dbReference>
<organism evidence="8 9">
    <name type="scientific">Linum tenue</name>
    <dbReference type="NCBI Taxonomy" id="586396"/>
    <lineage>
        <taxon>Eukaryota</taxon>
        <taxon>Viridiplantae</taxon>
        <taxon>Streptophyta</taxon>
        <taxon>Embryophyta</taxon>
        <taxon>Tracheophyta</taxon>
        <taxon>Spermatophyta</taxon>
        <taxon>Magnoliopsida</taxon>
        <taxon>eudicotyledons</taxon>
        <taxon>Gunneridae</taxon>
        <taxon>Pentapetalae</taxon>
        <taxon>rosids</taxon>
        <taxon>fabids</taxon>
        <taxon>Malpighiales</taxon>
        <taxon>Linaceae</taxon>
        <taxon>Linum</taxon>
    </lineage>
</organism>
<comment type="similarity">
    <text evidence="1 7">Belongs to the polypeptide deformylase family.</text>
</comment>
<protein>
    <recommendedName>
        <fullName evidence="2 7">Peptide deformylase</fullName>
        <ecNumber evidence="2 7">3.5.1.88</ecNumber>
    </recommendedName>
</protein>
<dbReference type="Proteomes" id="UP001154282">
    <property type="component" value="Unassembled WGS sequence"/>
</dbReference>
<gene>
    <name evidence="8" type="ORF">LITE_LOCUS40028</name>
</gene>
<evidence type="ECO:0000256" key="5">
    <source>
        <dbReference type="ARBA" id="ARBA00022917"/>
    </source>
</evidence>
<comment type="subcellular location">
    <subcellularLocation>
        <location evidence="7">Plastid</location>
        <location evidence="7">Chloroplast</location>
    </subcellularLocation>
</comment>
<sequence>MHFKPALPEIVKASDPVLHEPARVADPGEISSERIQKIIDDMVKVMRLAPGVELAAPQIGIPLRVSSQWLSCFMGFPVAVFDGFRALVERSLEVEVTGLSRDGAPIKVEASGWQAGILQNSTNVIIWMERFMWIRWLKASERRSPVGPIPSTFT</sequence>